<dbReference type="InterPro" id="IPR017900">
    <property type="entry name" value="4Fe4S_Fe_S_CS"/>
</dbReference>
<keyword evidence="1" id="KW-0479">Metal-binding</keyword>
<gene>
    <name evidence="5" type="primary">fdhB</name>
    <name evidence="5" type="ORF">MTBBW1_1230034</name>
</gene>
<reference evidence="5 6" key="1">
    <citation type="submission" date="2017-03" db="EMBL/GenBank/DDBJ databases">
        <authorList>
            <person name="Afonso C.L."/>
            <person name="Miller P.J."/>
            <person name="Scott M.A."/>
            <person name="Spackman E."/>
            <person name="Goraichik I."/>
            <person name="Dimitrov K.M."/>
            <person name="Suarez D.L."/>
            <person name="Swayne D.E."/>
        </authorList>
    </citation>
    <scope>NUCLEOTIDE SEQUENCE [LARGE SCALE GENOMIC DNA]</scope>
    <source>
        <strain evidence="5">PRJEB14757</strain>
    </source>
</reference>
<dbReference type="EC" id="1.2.1.2" evidence="5"/>
<dbReference type="InterPro" id="IPR017896">
    <property type="entry name" value="4Fe4S_Fe-S-bd"/>
</dbReference>
<name>A0A1W1H6H0_9BACT</name>
<sequence length="383" mass="42344">MDKAYTLRKENLLDSFRAFLKSLLGSGEVSGVLVPLRSVNNQAIMPALVSDLSLLDQADPLSPSFQLNGAKLVSRLTRREGEEKIAAVLRPCEVRAFVELVKIHQARWDNIVIISHDCAGAFSNRDFNQLAKDKGEGFTLEFIKKKIADNFDMESPNISTACQICDKPFPELSDITLHYFGAENQELVIVSQSEKGAGILGKIAGDTFKDAGSSSDILQKTMDDKNICISKRKEKQKAIFEQLAAQTSSIAELSNYFSSCVNCYNCRVACPVCFCKECVFNTDVVDYDPFQYSAWSKARGVLKMPVDTVFFHMTRMIHMGLSCVGCGQCSNACPNDIPIAELFKMAGLQAQKAFDYVPGKDVADAPPLSVFYENEFKDVTGLH</sequence>
<evidence type="ECO:0000313" key="5">
    <source>
        <dbReference type="EMBL" id="SLM28063.1"/>
    </source>
</evidence>
<dbReference type="GO" id="GO:0016491">
    <property type="term" value="F:oxidoreductase activity"/>
    <property type="evidence" value="ECO:0007669"/>
    <property type="project" value="UniProtKB-KW"/>
</dbReference>
<dbReference type="EMBL" id="FWEV01000028">
    <property type="protein sequence ID" value="SLM28063.1"/>
    <property type="molecule type" value="Genomic_DNA"/>
</dbReference>
<dbReference type="Gene3D" id="1.10.1060.10">
    <property type="entry name" value="Alpha-helical ferredoxin"/>
    <property type="match status" value="1"/>
</dbReference>
<dbReference type="STRING" id="1246637.MTBBW1_1230034"/>
<dbReference type="OrthoDB" id="9773828at2"/>
<dbReference type="SUPFAM" id="SSF46548">
    <property type="entry name" value="alpha-helical ferredoxin"/>
    <property type="match status" value="1"/>
</dbReference>
<keyword evidence="3" id="KW-0411">Iron-sulfur</keyword>
<dbReference type="Proteomes" id="UP000191931">
    <property type="component" value="Unassembled WGS sequence"/>
</dbReference>
<organism evidence="5 6">
    <name type="scientific">Desulfamplus magnetovallimortis</name>
    <dbReference type="NCBI Taxonomy" id="1246637"/>
    <lineage>
        <taxon>Bacteria</taxon>
        <taxon>Pseudomonadati</taxon>
        <taxon>Thermodesulfobacteriota</taxon>
        <taxon>Desulfobacteria</taxon>
        <taxon>Desulfobacterales</taxon>
        <taxon>Desulfobacteraceae</taxon>
        <taxon>Desulfamplus</taxon>
    </lineage>
</organism>
<dbReference type="PROSITE" id="PS00198">
    <property type="entry name" value="4FE4S_FER_1"/>
    <property type="match status" value="1"/>
</dbReference>
<evidence type="ECO:0000256" key="3">
    <source>
        <dbReference type="ARBA" id="ARBA00023014"/>
    </source>
</evidence>
<evidence type="ECO:0000256" key="1">
    <source>
        <dbReference type="ARBA" id="ARBA00022723"/>
    </source>
</evidence>
<dbReference type="PROSITE" id="PS51379">
    <property type="entry name" value="4FE4S_FER_2"/>
    <property type="match status" value="1"/>
</dbReference>
<dbReference type="Pfam" id="PF04432">
    <property type="entry name" value="FrhB_FdhB_C"/>
    <property type="match status" value="1"/>
</dbReference>
<keyword evidence="2" id="KW-0408">Iron</keyword>
<accession>A0A1W1H6H0</accession>
<dbReference type="GO" id="GO:0051536">
    <property type="term" value="F:iron-sulfur cluster binding"/>
    <property type="evidence" value="ECO:0007669"/>
    <property type="project" value="UniProtKB-KW"/>
</dbReference>
<dbReference type="GO" id="GO:0046872">
    <property type="term" value="F:metal ion binding"/>
    <property type="evidence" value="ECO:0007669"/>
    <property type="project" value="UniProtKB-KW"/>
</dbReference>
<evidence type="ECO:0000259" key="4">
    <source>
        <dbReference type="PROSITE" id="PS51379"/>
    </source>
</evidence>
<evidence type="ECO:0000313" key="6">
    <source>
        <dbReference type="Proteomes" id="UP000191931"/>
    </source>
</evidence>
<evidence type="ECO:0000256" key="2">
    <source>
        <dbReference type="ARBA" id="ARBA00023004"/>
    </source>
</evidence>
<proteinExistence type="predicted"/>
<feature type="domain" description="4Fe-4S ferredoxin-type" evidence="4">
    <location>
        <begin position="313"/>
        <end position="343"/>
    </location>
</feature>
<protein>
    <submittedName>
        <fullName evidence="5">FdhB6</fullName>
        <ecNumber evidence="5">1.2.1.2</ecNumber>
    </submittedName>
</protein>
<dbReference type="InterPro" id="IPR007525">
    <property type="entry name" value="FrhB_FdhB_C"/>
</dbReference>
<dbReference type="AlphaFoldDB" id="A0A1W1H6H0"/>
<keyword evidence="6" id="KW-1185">Reference proteome</keyword>
<dbReference type="RefSeq" id="WP_080804440.1">
    <property type="nucleotide sequence ID" value="NZ_LT828547.1"/>
</dbReference>
<dbReference type="InterPro" id="IPR009051">
    <property type="entry name" value="Helical_ferredxn"/>
</dbReference>
<keyword evidence="5" id="KW-0560">Oxidoreductase</keyword>